<comment type="subcellular location">
    <subcellularLocation>
        <location evidence="1">Nucleus</location>
    </subcellularLocation>
</comment>
<sequence length="1003" mass="111132">MEGAAEEAIEVVEGGILKGKDGDPRVGANGNDDMMVESGSVFVAARDWPLSMSRGFGDGLEGEGGNRVVGLEQPSGNDGNGGDMVEELILGNYRDHSNLNSSVRQGQNQQFYPMLSGSGNGNSRLEALSKDKAPVSVGGEVGNTFLSHIWTQKPPLDKSSVGNNSHNSVAVRTKHLSSSGFSQFFIKNSLKGKGIVRRDLEAPNRLGVASDAPSSLGAKEENVAILSPNPLPDGINLREWLRPGGRKVNRSESLYMFRQIVELVDLAHSREVALQGLRPSCFILLPSNQVKYMGSVAEMEVLESAKDDNVSLTAQHLSRKRLCKEVPHPGNSINPKHRKLSQNMPGSGKHVQFTSQIVYDHEPVKFRNTGMQMPQSTSGSREVLNLSNNQLLHVNSQLEEKWYTSPVELNERGPSFSSNVYALGVLLFEFFCRFESWEGHAATMLDLRHRILPPNFLSEYPKEAGFCLWLIHPEPSLRPSTREILQSEFMCESREIQQGVSSEDQSSSSIDEDYAESELLLHFLLSMKEQKQKQASKLVEYIGCLEADILEVEKRQTVKSGMLCRARDSSFARELGSLNKEPFHSERIPPVPSMSKTSIQRNINQLENAYFSTRCQISPPESGTTIRSDRDLLKNRESLFPVQNQSDGQALSQITTDLVGMFFDGLCKYARYSKFEVRGILRNGDLHNSANVICSLSFDKDEEYFAAAGVSKKIKIFEFRELLNDSVDIHYPAIEMSSRSKLSCVCWNGYIKNYLASTDYEGIVQLWDASTGQGFSQYTDHERRAWSVDFSPVDPTKLASGSDDCSVKLWSINEKKCIGTIRNVANVCCVQFSSHSTHLLAFGSADYQTYCYDLRNTRSPWCKLAGHGKAVSYVKFLDHETLISASTDNTLKLWDLNKTSSSGLSTNACSLTFKGHTNEKNFVGLSVSDGYITCGSETNEIYAYYRSLPMPITTHKFGSIDPISGQETSEDGGQFVSSVCWKGKSDMVVTANSSGSIKLLQMV</sequence>
<dbReference type="Gene3D" id="1.10.510.10">
    <property type="entry name" value="Transferase(Phosphotransferase) domain 1"/>
    <property type="match status" value="1"/>
</dbReference>
<dbReference type="Pfam" id="PF00400">
    <property type="entry name" value="WD40"/>
    <property type="match status" value="2"/>
</dbReference>
<evidence type="ECO:0000256" key="10">
    <source>
        <dbReference type="SAM" id="MobiDB-lite"/>
    </source>
</evidence>
<reference evidence="12 13" key="1">
    <citation type="submission" date="2024-01" db="EMBL/GenBank/DDBJ databases">
        <title>Genome assemblies of Stephania.</title>
        <authorList>
            <person name="Yang L."/>
        </authorList>
    </citation>
    <scope>NUCLEOTIDE SEQUENCE [LARGE SCALE GENOMIC DNA]</scope>
    <source>
        <strain evidence="12">JXDWG</strain>
        <tissue evidence="12">Leaf</tissue>
    </source>
</reference>
<dbReference type="PROSITE" id="PS50082">
    <property type="entry name" value="WD_REPEATS_2"/>
    <property type="match status" value="2"/>
</dbReference>
<feature type="repeat" description="WD" evidence="9">
    <location>
        <begin position="864"/>
        <end position="904"/>
    </location>
</feature>
<evidence type="ECO:0000256" key="5">
    <source>
        <dbReference type="ARBA" id="ARBA00022786"/>
    </source>
</evidence>
<dbReference type="Gene3D" id="2.130.10.10">
    <property type="entry name" value="YVTN repeat-like/Quinoprotein amine dehydrogenase"/>
    <property type="match status" value="1"/>
</dbReference>
<dbReference type="InterPro" id="IPR015943">
    <property type="entry name" value="WD40/YVTN_repeat-like_dom_sf"/>
</dbReference>
<proteinExistence type="predicted"/>
<keyword evidence="3" id="KW-0808">Transferase</keyword>
<dbReference type="InterPro" id="IPR001680">
    <property type="entry name" value="WD40_rpt"/>
</dbReference>
<evidence type="ECO:0000256" key="7">
    <source>
        <dbReference type="ARBA" id="ARBA00023242"/>
    </source>
</evidence>
<dbReference type="InterPro" id="IPR044630">
    <property type="entry name" value="SPA1/2/3/4"/>
</dbReference>
<dbReference type="GO" id="GO:0004672">
    <property type="term" value="F:protein kinase activity"/>
    <property type="evidence" value="ECO:0007669"/>
    <property type="project" value="InterPro"/>
</dbReference>
<keyword evidence="2 9" id="KW-0853">WD repeat</keyword>
<evidence type="ECO:0000259" key="11">
    <source>
        <dbReference type="PROSITE" id="PS50011"/>
    </source>
</evidence>
<evidence type="ECO:0000256" key="1">
    <source>
        <dbReference type="ARBA" id="ARBA00004123"/>
    </source>
</evidence>
<keyword evidence="8" id="KW-0607">Phytochrome signaling pathway</keyword>
<dbReference type="InterPro" id="IPR011009">
    <property type="entry name" value="Kinase-like_dom_sf"/>
</dbReference>
<evidence type="ECO:0000256" key="6">
    <source>
        <dbReference type="ARBA" id="ARBA00023054"/>
    </source>
</evidence>
<keyword evidence="4" id="KW-0677">Repeat</keyword>
<dbReference type="GO" id="GO:0005634">
    <property type="term" value="C:nucleus"/>
    <property type="evidence" value="ECO:0007669"/>
    <property type="project" value="UniProtKB-SubCell"/>
</dbReference>
<dbReference type="PRINTS" id="PR00320">
    <property type="entry name" value="GPROTEINBRPT"/>
</dbReference>
<dbReference type="InterPro" id="IPR019775">
    <property type="entry name" value="WD40_repeat_CS"/>
</dbReference>
<name>A0AAP0K7E4_9MAGN</name>
<dbReference type="PROSITE" id="PS50294">
    <property type="entry name" value="WD_REPEATS_REGION"/>
    <property type="match status" value="2"/>
</dbReference>
<evidence type="ECO:0000256" key="8">
    <source>
        <dbReference type="ARBA" id="ARBA00084091"/>
    </source>
</evidence>
<comment type="caution">
    <text evidence="12">The sequence shown here is derived from an EMBL/GenBank/DDBJ whole genome shotgun (WGS) entry which is preliminary data.</text>
</comment>
<dbReference type="Proteomes" id="UP001419268">
    <property type="component" value="Unassembled WGS sequence"/>
</dbReference>
<dbReference type="SUPFAM" id="SSF56112">
    <property type="entry name" value="Protein kinase-like (PK-like)"/>
    <property type="match status" value="1"/>
</dbReference>
<dbReference type="SUPFAM" id="SSF50978">
    <property type="entry name" value="WD40 repeat-like"/>
    <property type="match status" value="1"/>
</dbReference>
<dbReference type="FunFam" id="2.130.10.10:FF:000090">
    <property type="entry name" value="E3 ubiquitin-protein ligase RFWD2 isoform X1"/>
    <property type="match status" value="1"/>
</dbReference>
<keyword evidence="13" id="KW-1185">Reference proteome</keyword>
<dbReference type="PANTHER" id="PTHR44218:SF6">
    <property type="entry name" value="PROTEIN SUPPRESSOR OF PHYA-105 1"/>
    <property type="match status" value="1"/>
</dbReference>
<dbReference type="InterPro" id="IPR036322">
    <property type="entry name" value="WD40_repeat_dom_sf"/>
</dbReference>
<dbReference type="SMART" id="SM00320">
    <property type="entry name" value="WD40"/>
    <property type="match status" value="7"/>
</dbReference>
<evidence type="ECO:0000256" key="2">
    <source>
        <dbReference type="ARBA" id="ARBA00022574"/>
    </source>
</evidence>
<accession>A0AAP0K7E4</accession>
<dbReference type="InterPro" id="IPR020472">
    <property type="entry name" value="WD40_PAC1"/>
</dbReference>
<keyword evidence="6" id="KW-0175">Coiled coil</keyword>
<organism evidence="12 13">
    <name type="scientific">Stephania cephalantha</name>
    <dbReference type="NCBI Taxonomy" id="152367"/>
    <lineage>
        <taxon>Eukaryota</taxon>
        <taxon>Viridiplantae</taxon>
        <taxon>Streptophyta</taxon>
        <taxon>Embryophyta</taxon>
        <taxon>Tracheophyta</taxon>
        <taxon>Spermatophyta</taxon>
        <taxon>Magnoliopsida</taxon>
        <taxon>Ranunculales</taxon>
        <taxon>Menispermaceae</taxon>
        <taxon>Menispermoideae</taxon>
        <taxon>Cissampelideae</taxon>
        <taxon>Stephania</taxon>
    </lineage>
</organism>
<evidence type="ECO:0000256" key="9">
    <source>
        <dbReference type="PROSITE-ProRule" id="PRU00221"/>
    </source>
</evidence>
<feature type="domain" description="Protein kinase" evidence="11">
    <location>
        <begin position="112"/>
        <end position="490"/>
    </location>
</feature>
<dbReference type="GO" id="GO:0009585">
    <property type="term" value="P:red, far-red light phototransduction"/>
    <property type="evidence" value="ECO:0007669"/>
    <property type="project" value="UniProtKB-KW"/>
</dbReference>
<evidence type="ECO:0000256" key="3">
    <source>
        <dbReference type="ARBA" id="ARBA00022679"/>
    </source>
</evidence>
<dbReference type="GO" id="GO:0005524">
    <property type="term" value="F:ATP binding"/>
    <property type="evidence" value="ECO:0007669"/>
    <property type="project" value="InterPro"/>
</dbReference>
<dbReference type="GO" id="GO:0009640">
    <property type="term" value="P:photomorphogenesis"/>
    <property type="evidence" value="ECO:0007669"/>
    <property type="project" value="InterPro"/>
</dbReference>
<keyword evidence="7" id="KW-0539">Nucleus</keyword>
<feature type="repeat" description="WD" evidence="9">
    <location>
        <begin position="778"/>
        <end position="820"/>
    </location>
</feature>
<evidence type="ECO:0000313" key="12">
    <source>
        <dbReference type="EMBL" id="KAK9147312.1"/>
    </source>
</evidence>
<dbReference type="GO" id="GO:0042802">
    <property type="term" value="F:identical protein binding"/>
    <property type="evidence" value="ECO:0007669"/>
    <property type="project" value="UniProtKB-ARBA"/>
</dbReference>
<dbReference type="PROSITE" id="PS50011">
    <property type="entry name" value="PROTEIN_KINASE_DOM"/>
    <property type="match status" value="1"/>
</dbReference>
<evidence type="ECO:0000256" key="4">
    <source>
        <dbReference type="ARBA" id="ARBA00022737"/>
    </source>
</evidence>
<dbReference type="PANTHER" id="PTHR44218">
    <property type="entry name" value="PROTEIN SPA1-RELATED 2"/>
    <property type="match status" value="1"/>
</dbReference>
<feature type="region of interest" description="Disordered" evidence="10">
    <location>
        <begin position="325"/>
        <end position="347"/>
    </location>
</feature>
<dbReference type="AlphaFoldDB" id="A0AAP0K7E4"/>
<keyword evidence="5" id="KW-0833">Ubl conjugation pathway</keyword>
<dbReference type="InterPro" id="IPR000719">
    <property type="entry name" value="Prot_kinase_dom"/>
</dbReference>
<gene>
    <name evidence="12" type="ORF">Scep_006069</name>
</gene>
<protein>
    <recommendedName>
        <fullName evidence="11">Protein kinase domain-containing protein</fullName>
    </recommendedName>
</protein>
<evidence type="ECO:0000313" key="13">
    <source>
        <dbReference type="Proteomes" id="UP001419268"/>
    </source>
</evidence>
<dbReference type="EMBL" id="JBBNAG010000003">
    <property type="protein sequence ID" value="KAK9147312.1"/>
    <property type="molecule type" value="Genomic_DNA"/>
</dbReference>
<dbReference type="PROSITE" id="PS00678">
    <property type="entry name" value="WD_REPEATS_1"/>
    <property type="match status" value="1"/>
</dbReference>